<organism evidence="2 3">
    <name type="scientific">Aspergillus leporis</name>
    <dbReference type="NCBI Taxonomy" id="41062"/>
    <lineage>
        <taxon>Eukaryota</taxon>
        <taxon>Fungi</taxon>
        <taxon>Dikarya</taxon>
        <taxon>Ascomycota</taxon>
        <taxon>Pezizomycotina</taxon>
        <taxon>Eurotiomycetes</taxon>
        <taxon>Eurotiomycetidae</taxon>
        <taxon>Eurotiales</taxon>
        <taxon>Aspergillaceae</taxon>
        <taxon>Aspergillus</taxon>
        <taxon>Aspergillus subgen. Circumdati</taxon>
    </lineage>
</organism>
<evidence type="ECO:0000313" key="2">
    <source>
        <dbReference type="EMBL" id="KAB8071161.1"/>
    </source>
</evidence>
<dbReference type="OrthoDB" id="10387934at2759"/>
<keyword evidence="3" id="KW-1185">Reference proteome</keyword>
<dbReference type="AlphaFoldDB" id="A0A5N5WRP1"/>
<sequence length="208" mass="23456">MASQELAEPTVYPDLALPTDRPGQEGIEDRKARFDRLLNSIEYGAYPLQELLTHMKYSEEHYGGKIIWDPRFALSDVPEIFETTIVSRKTAGEALTKSIDKMIFANTTGNPEKLKLKKSRRGGQTNRYTLFEVLFAAGQRARLTERYGPLENLVYRQIKPDDDVSGDSVPSETVVAYLDDVLPVKDVDPEKLKGDTWGLEDSAVEVFL</sequence>
<gene>
    <name evidence="2" type="ORF">BDV29DRAFT_159783</name>
</gene>
<name>A0A5N5WRP1_9EURO</name>
<dbReference type="Proteomes" id="UP000326565">
    <property type="component" value="Unassembled WGS sequence"/>
</dbReference>
<dbReference type="EMBL" id="ML732281">
    <property type="protein sequence ID" value="KAB8071161.1"/>
    <property type="molecule type" value="Genomic_DNA"/>
</dbReference>
<evidence type="ECO:0000256" key="1">
    <source>
        <dbReference type="SAM" id="MobiDB-lite"/>
    </source>
</evidence>
<feature type="region of interest" description="Disordered" evidence="1">
    <location>
        <begin position="1"/>
        <end position="26"/>
    </location>
</feature>
<proteinExistence type="predicted"/>
<protein>
    <submittedName>
        <fullName evidence="2">Uncharacterized protein</fullName>
    </submittedName>
</protein>
<evidence type="ECO:0000313" key="3">
    <source>
        <dbReference type="Proteomes" id="UP000326565"/>
    </source>
</evidence>
<accession>A0A5N5WRP1</accession>
<reference evidence="2 3" key="1">
    <citation type="submission" date="2019-04" db="EMBL/GenBank/DDBJ databases">
        <title>Friends and foes A comparative genomics study of 23 Aspergillus species from section Flavi.</title>
        <authorList>
            <consortium name="DOE Joint Genome Institute"/>
            <person name="Kjaerbolling I."/>
            <person name="Vesth T."/>
            <person name="Frisvad J.C."/>
            <person name="Nybo J.L."/>
            <person name="Theobald S."/>
            <person name="Kildgaard S."/>
            <person name="Isbrandt T."/>
            <person name="Kuo A."/>
            <person name="Sato A."/>
            <person name="Lyhne E.K."/>
            <person name="Kogle M.E."/>
            <person name="Wiebenga A."/>
            <person name="Kun R.S."/>
            <person name="Lubbers R.J."/>
            <person name="Makela M.R."/>
            <person name="Barry K."/>
            <person name="Chovatia M."/>
            <person name="Clum A."/>
            <person name="Daum C."/>
            <person name="Haridas S."/>
            <person name="He G."/>
            <person name="LaButti K."/>
            <person name="Lipzen A."/>
            <person name="Mondo S."/>
            <person name="Riley R."/>
            <person name="Salamov A."/>
            <person name="Simmons B.A."/>
            <person name="Magnuson J.K."/>
            <person name="Henrissat B."/>
            <person name="Mortensen U.H."/>
            <person name="Larsen T.O."/>
            <person name="Devries R.P."/>
            <person name="Grigoriev I.V."/>
            <person name="Machida M."/>
            <person name="Baker S.E."/>
            <person name="Andersen M.R."/>
        </authorList>
    </citation>
    <scope>NUCLEOTIDE SEQUENCE [LARGE SCALE GENOMIC DNA]</scope>
    <source>
        <strain evidence="2 3">CBS 151.66</strain>
    </source>
</reference>